<sequence length="199" mass="22374">MDEQSIPGPASPNLVADAHTPSHPQPTPPAQQSTPDEPNVMAETPSGPLEYEPTILPSLDALIRVGLDRHDVEVIQSLKNADLNTAIHKIIKKSDEKNQRYQESIIERYRHLEQCLKGQIRLACQMEVDGYAAAIVHDEGSLEDKGETDEETDTTPISSEIQKSRTWTQIALRRKWHVVIAWLVYDLTLMLLMSSPLMF</sequence>
<keyword evidence="4" id="KW-1185">Reference proteome</keyword>
<dbReference type="Proteomes" id="UP001370758">
    <property type="component" value="Unassembled WGS sequence"/>
</dbReference>
<keyword evidence="2" id="KW-0472">Membrane</keyword>
<keyword evidence="2" id="KW-0812">Transmembrane</keyword>
<reference evidence="3 4" key="1">
    <citation type="submission" date="2023-08" db="EMBL/GenBank/DDBJ databases">
        <authorList>
            <person name="Palmer J.M."/>
        </authorList>
    </citation>
    <scope>NUCLEOTIDE SEQUENCE [LARGE SCALE GENOMIC DNA]</scope>
    <source>
        <strain evidence="3 4">TWF481</strain>
    </source>
</reference>
<dbReference type="AlphaFoldDB" id="A0AAV9VRT2"/>
<keyword evidence="2" id="KW-1133">Transmembrane helix</keyword>
<organism evidence="3 4">
    <name type="scientific">Arthrobotrys musiformis</name>
    <dbReference type="NCBI Taxonomy" id="47236"/>
    <lineage>
        <taxon>Eukaryota</taxon>
        <taxon>Fungi</taxon>
        <taxon>Dikarya</taxon>
        <taxon>Ascomycota</taxon>
        <taxon>Pezizomycotina</taxon>
        <taxon>Orbiliomycetes</taxon>
        <taxon>Orbiliales</taxon>
        <taxon>Orbiliaceae</taxon>
        <taxon>Arthrobotrys</taxon>
    </lineage>
</organism>
<protein>
    <submittedName>
        <fullName evidence="3">Uncharacterized protein</fullName>
    </submittedName>
</protein>
<feature type="transmembrane region" description="Helical" evidence="2">
    <location>
        <begin position="178"/>
        <end position="198"/>
    </location>
</feature>
<evidence type="ECO:0000313" key="3">
    <source>
        <dbReference type="EMBL" id="KAK6495527.1"/>
    </source>
</evidence>
<dbReference type="EMBL" id="JAVHJL010000012">
    <property type="protein sequence ID" value="KAK6495527.1"/>
    <property type="molecule type" value="Genomic_DNA"/>
</dbReference>
<feature type="region of interest" description="Disordered" evidence="1">
    <location>
        <begin position="139"/>
        <end position="159"/>
    </location>
</feature>
<accession>A0AAV9VRT2</accession>
<comment type="caution">
    <text evidence="3">The sequence shown here is derived from an EMBL/GenBank/DDBJ whole genome shotgun (WGS) entry which is preliminary data.</text>
</comment>
<evidence type="ECO:0000256" key="1">
    <source>
        <dbReference type="SAM" id="MobiDB-lite"/>
    </source>
</evidence>
<evidence type="ECO:0000256" key="2">
    <source>
        <dbReference type="SAM" id="Phobius"/>
    </source>
</evidence>
<feature type="region of interest" description="Disordered" evidence="1">
    <location>
        <begin position="1"/>
        <end position="52"/>
    </location>
</feature>
<gene>
    <name evidence="3" type="ORF">TWF481_002576</name>
</gene>
<evidence type="ECO:0000313" key="4">
    <source>
        <dbReference type="Proteomes" id="UP001370758"/>
    </source>
</evidence>
<proteinExistence type="predicted"/>
<name>A0AAV9VRT2_9PEZI</name>